<reference evidence="3 4" key="1">
    <citation type="journal article" date="2020" name="Nat. Food">
        <title>A phased Vanilla planifolia genome enables genetic improvement of flavour and production.</title>
        <authorList>
            <person name="Hasing T."/>
            <person name="Tang H."/>
            <person name="Brym M."/>
            <person name="Khazi F."/>
            <person name="Huang T."/>
            <person name="Chambers A.H."/>
        </authorList>
    </citation>
    <scope>NUCLEOTIDE SEQUENCE [LARGE SCALE GENOMIC DNA]</scope>
    <source>
        <tissue evidence="3">Leaf</tissue>
    </source>
</reference>
<sequence length="181" mass="19599">MHRVHPPQKKRLVVLFYNLHATNPIPQPANTSPFPWISYKSSLSRIPPASFSSKRASMALSPKNILLLAISAAILLACFDRTDAGASRFLAQLDAKNKKCRADPTVCRMPGSGGPTCCANRCVDTSTDRLHCGRCGKICKFTDSCCGGKCVDIISDKRNCGSCGQHCPQGVKCLFGMCQYA</sequence>
<evidence type="ECO:0000256" key="2">
    <source>
        <dbReference type="ARBA" id="ARBA00022729"/>
    </source>
</evidence>
<evidence type="ECO:0008006" key="5">
    <source>
        <dbReference type="Google" id="ProtNLM"/>
    </source>
</evidence>
<dbReference type="PANTHER" id="PTHR33227:SF54">
    <property type="entry name" value="PROTEIN STIG1"/>
    <property type="match status" value="1"/>
</dbReference>
<comment type="caution">
    <text evidence="3">The sequence shown here is derived from an EMBL/GenBank/DDBJ whole genome shotgun (WGS) entry which is preliminary data.</text>
</comment>
<gene>
    <name evidence="3" type="ORF">HPP92_018804</name>
</gene>
<dbReference type="Pfam" id="PF04885">
    <property type="entry name" value="Stig1"/>
    <property type="match status" value="1"/>
</dbReference>
<comment type="similarity">
    <text evidence="1">Belongs to the STIG1 family.</text>
</comment>
<name>A0A835Q5M1_VANPL</name>
<keyword evidence="2" id="KW-0732">Signal</keyword>
<dbReference type="Proteomes" id="UP000639772">
    <property type="component" value="Chromosome 10"/>
</dbReference>
<organism evidence="3 4">
    <name type="scientific">Vanilla planifolia</name>
    <name type="common">Vanilla</name>
    <dbReference type="NCBI Taxonomy" id="51239"/>
    <lineage>
        <taxon>Eukaryota</taxon>
        <taxon>Viridiplantae</taxon>
        <taxon>Streptophyta</taxon>
        <taxon>Embryophyta</taxon>
        <taxon>Tracheophyta</taxon>
        <taxon>Spermatophyta</taxon>
        <taxon>Magnoliopsida</taxon>
        <taxon>Liliopsida</taxon>
        <taxon>Asparagales</taxon>
        <taxon>Orchidaceae</taxon>
        <taxon>Vanilloideae</taxon>
        <taxon>Vanilleae</taxon>
        <taxon>Vanilla</taxon>
    </lineage>
</organism>
<dbReference type="EMBL" id="JADCNM010000010">
    <property type="protein sequence ID" value="KAG0464640.1"/>
    <property type="molecule type" value="Genomic_DNA"/>
</dbReference>
<dbReference type="AlphaFoldDB" id="A0A835Q5M1"/>
<protein>
    <recommendedName>
        <fullName evidence="5">Stigma-specific STIG1-like protein 1</fullName>
    </recommendedName>
</protein>
<evidence type="ECO:0000256" key="1">
    <source>
        <dbReference type="ARBA" id="ARBA00006010"/>
    </source>
</evidence>
<dbReference type="PANTHER" id="PTHR33227">
    <property type="entry name" value="STIGMA-SPECIFIC STIG1-LIKE PROTEIN 3"/>
    <property type="match status" value="1"/>
</dbReference>
<proteinExistence type="inferred from homology"/>
<dbReference type="InterPro" id="IPR006969">
    <property type="entry name" value="Stig-like"/>
</dbReference>
<accession>A0A835Q5M1</accession>
<evidence type="ECO:0000313" key="3">
    <source>
        <dbReference type="EMBL" id="KAG0464640.1"/>
    </source>
</evidence>
<dbReference type="OrthoDB" id="5421723at2759"/>
<evidence type="ECO:0000313" key="4">
    <source>
        <dbReference type="Proteomes" id="UP000639772"/>
    </source>
</evidence>